<sequence length="257" mass="26855">MGLIWRVVAALCVVNFLALAVFVVIATLQFDAILSGLVRDRVSVLVDGIKPPFESVAELGLPVATVRNAQAVLEEVRQSDSAIIAVQVYGPDGAIVHSTGGGAPTGSITLADPARPGESLHVETGSSFVLSSAFSTATGTPAGGVVVEYSRALSRTQVRAMAASLGVAALAILLATGLATALLTRLALREHVGIVEALLETYDRFERRFWRRGTPYVVQVAPVRGLGLSSAEFDDLLRRSEVAYEAAIGASSDAPSQ</sequence>
<organism evidence="2 3">
    <name type="scientific">Litchfieldella rifensis</name>
    <dbReference type="NCBI Taxonomy" id="762643"/>
    <lineage>
        <taxon>Bacteria</taxon>
        <taxon>Pseudomonadati</taxon>
        <taxon>Pseudomonadota</taxon>
        <taxon>Gammaproteobacteria</taxon>
        <taxon>Oceanospirillales</taxon>
        <taxon>Halomonadaceae</taxon>
        <taxon>Litchfieldella</taxon>
    </lineage>
</organism>
<feature type="transmembrane region" description="Helical" evidence="1">
    <location>
        <begin position="7"/>
        <end position="30"/>
    </location>
</feature>
<evidence type="ECO:0008006" key="4">
    <source>
        <dbReference type="Google" id="ProtNLM"/>
    </source>
</evidence>
<protein>
    <recommendedName>
        <fullName evidence="4">HAMP domain-containing protein</fullName>
    </recommendedName>
</protein>
<evidence type="ECO:0000313" key="3">
    <source>
        <dbReference type="Proteomes" id="UP001595579"/>
    </source>
</evidence>
<dbReference type="EMBL" id="JBHRUG010000017">
    <property type="protein sequence ID" value="MFC3283488.1"/>
    <property type="molecule type" value="Genomic_DNA"/>
</dbReference>
<name>A0ABV7LLZ5_9GAMM</name>
<proteinExistence type="predicted"/>
<reference evidence="3" key="1">
    <citation type="journal article" date="2019" name="Int. J. Syst. Evol. Microbiol.">
        <title>The Global Catalogue of Microorganisms (GCM) 10K type strain sequencing project: providing services to taxonomists for standard genome sequencing and annotation.</title>
        <authorList>
            <consortium name="The Broad Institute Genomics Platform"/>
            <consortium name="The Broad Institute Genome Sequencing Center for Infectious Disease"/>
            <person name="Wu L."/>
            <person name="Ma J."/>
        </authorList>
    </citation>
    <scope>NUCLEOTIDE SEQUENCE [LARGE SCALE GENOMIC DNA]</scope>
    <source>
        <strain evidence="3">CECT 7698</strain>
    </source>
</reference>
<keyword evidence="1" id="KW-1133">Transmembrane helix</keyword>
<accession>A0ABV7LLZ5</accession>
<evidence type="ECO:0000256" key="1">
    <source>
        <dbReference type="SAM" id="Phobius"/>
    </source>
</evidence>
<dbReference type="RefSeq" id="WP_386772554.1">
    <property type="nucleotide sequence ID" value="NZ_JBHRUG010000017.1"/>
</dbReference>
<gene>
    <name evidence="2" type="ORF">ACFOEV_07715</name>
</gene>
<comment type="caution">
    <text evidence="2">The sequence shown here is derived from an EMBL/GenBank/DDBJ whole genome shotgun (WGS) entry which is preliminary data.</text>
</comment>
<feature type="transmembrane region" description="Helical" evidence="1">
    <location>
        <begin position="160"/>
        <end position="183"/>
    </location>
</feature>
<keyword evidence="3" id="KW-1185">Reference proteome</keyword>
<keyword evidence="1" id="KW-0472">Membrane</keyword>
<keyword evidence="1" id="KW-0812">Transmembrane</keyword>
<dbReference type="Proteomes" id="UP001595579">
    <property type="component" value="Unassembled WGS sequence"/>
</dbReference>
<evidence type="ECO:0000313" key="2">
    <source>
        <dbReference type="EMBL" id="MFC3283488.1"/>
    </source>
</evidence>